<protein>
    <submittedName>
        <fullName evidence="7">THAP domain-containing protein 1-like</fullName>
    </submittedName>
</protein>
<keyword evidence="4 5" id="KW-0238">DNA-binding</keyword>
<dbReference type="OrthoDB" id="5982876at2759"/>
<dbReference type="GO" id="GO:0003677">
    <property type="term" value="F:DNA binding"/>
    <property type="evidence" value="ECO:0007669"/>
    <property type="project" value="UniProtKB-UniRule"/>
</dbReference>
<dbReference type="InterPro" id="IPR038441">
    <property type="entry name" value="THAP_Znf_sf"/>
</dbReference>
<evidence type="ECO:0000256" key="5">
    <source>
        <dbReference type="PROSITE-ProRule" id="PRU00309"/>
    </source>
</evidence>
<dbReference type="SUPFAM" id="SSF57716">
    <property type="entry name" value="Glucocorticoid receptor-like (DNA-binding domain)"/>
    <property type="match status" value="1"/>
</dbReference>
<dbReference type="PANTHER" id="PTHR46927">
    <property type="entry name" value="AGAP005574-PA"/>
    <property type="match status" value="1"/>
</dbReference>
<dbReference type="GO" id="GO:0008270">
    <property type="term" value="F:zinc ion binding"/>
    <property type="evidence" value="ECO:0007669"/>
    <property type="project" value="UniProtKB-KW"/>
</dbReference>
<keyword evidence="3" id="KW-0862">Zinc</keyword>
<evidence type="ECO:0000256" key="3">
    <source>
        <dbReference type="ARBA" id="ARBA00022833"/>
    </source>
</evidence>
<organism evidence="7 8">
    <name type="scientific">Aphis craccivora</name>
    <name type="common">Cowpea aphid</name>
    <dbReference type="NCBI Taxonomy" id="307492"/>
    <lineage>
        <taxon>Eukaryota</taxon>
        <taxon>Metazoa</taxon>
        <taxon>Ecdysozoa</taxon>
        <taxon>Arthropoda</taxon>
        <taxon>Hexapoda</taxon>
        <taxon>Insecta</taxon>
        <taxon>Pterygota</taxon>
        <taxon>Neoptera</taxon>
        <taxon>Paraneoptera</taxon>
        <taxon>Hemiptera</taxon>
        <taxon>Sternorrhyncha</taxon>
        <taxon>Aphidomorpha</taxon>
        <taxon>Aphidoidea</taxon>
        <taxon>Aphididae</taxon>
        <taxon>Aphidini</taxon>
        <taxon>Aphis</taxon>
        <taxon>Aphis</taxon>
    </lineage>
</organism>
<evidence type="ECO:0000313" key="7">
    <source>
        <dbReference type="EMBL" id="KAF0714464.1"/>
    </source>
</evidence>
<keyword evidence="2 5" id="KW-0863">Zinc-finger</keyword>
<gene>
    <name evidence="7" type="ORF">FWK35_00025107</name>
</gene>
<dbReference type="Gene3D" id="6.20.210.20">
    <property type="entry name" value="THAP domain"/>
    <property type="match status" value="1"/>
</dbReference>
<accession>A0A6G0VYM9</accession>
<feature type="domain" description="THAP-type" evidence="6">
    <location>
        <begin position="1"/>
        <end position="54"/>
    </location>
</feature>
<keyword evidence="1" id="KW-0479">Metal-binding</keyword>
<evidence type="ECO:0000256" key="4">
    <source>
        <dbReference type="ARBA" id="ARBA00023125"/>
    </source>
</evidence>
<name>A0A6G0VYM9_APHCR</name>
<evidence type="ECO:0000259" key="6">
    <source>
        <dbReference type="PROSITE" id="PS50950"/>
    </source>
</evidence>
<evidence type="ECO:0000313" key="8">
    <source>
        <dbReference type="Proteomes" id="UP000478052"/>
    </source>
</evidence>
<dbReference type="AlphaFoldDB" id="A0A6G0VYM9"/>
<dbReference type="SMART" id="SM00980">
    <property type="entry name" value="THAP"/>
    <property type="match status" value="1"/>
</dbReference>
<dbReference type="PANTHER" id="PTHR46927:SF3">
    <property type="entry name" value="THAP-TYPE DOMAIN-CONTAINING PROTEIN"/>
    <property type="match status" value="1"/>
</dbReference>
<proteinExistence type="predicted"/>
<reference evidence="7 8" key="1">
    <citation type="submission" date="2019-08" db="EMBL/GenBank/DDBJ databases">
        <title>Whole genome of Aphis craccivora.</title>
        <authorList>
            <person name="Voronova N.V."/>
            <person name="Shulinski R.S."/>
            <person name="Bandarenka Y.V."/>
            <person name="Zhorov D.G."/>
            <person name="Warner D."/>
        </authorList>
    </citation>
    <scope>NUCLEOTIDE SEQUENCE [LARGE SCALE GENOMIC DNA]</scope>
    <source>
        <strain evidence="7">180601</strain>
        <tissue evidence="7">Whole Body</tissue>
    </source>
</reference>
<dbReference type="InterPro" id="IPR006612">
    <property type="entry name" value="THAP_Znf"/>
</dbReference>
<comment type="caution">
    <text evidence="7">The sequence shown here is derived from an EMBL/GenBank/DDBJ whole genome shotgun (WGS) entry which is preliminary data.</text>
</comment>
<keyword evidence="8" id="KW-1185">Reference proteome</keyword>
<feature type="non-terminal residue" evidence="7">
    <location>
        <position position="1"/>
    </location>
</feature>
<sequence>NKEITKKWIDAIQVKGFVPTYYSRICSKHFTHSDFKNIYGQRLHLNPDAVPSVFCSKKKS</sequence>
<evidence type="ECO:0000256" key="2">
    <source>
        <dbReference type="ARBA" id="ARBA00022771"/>
    </source>
</evidence>
<dbReference type="Proteomes" id="UP000478052">
    <property type="component" value="Unassembled WGS sequence"/>
</dbReference>
<evidence type="ECO:0000256" key="1">
    <source>
        <dbReference type="ARBA" id="ARBA00022723"/>
    </source>
</evidence>
<dbReference type="PROSITE" id="PS50950">
    <property type="entry name" value="ZF_THAP"/>
    <property type="match status" value="1"/>
</dbReference>
<dbReference type="InterPro" id="IPR052224">
    <property type="entry name" value="THAP_domain_protein"/>
</dbReference>
<dbReference type="Pfam" id="PF05485">
    <property type="entry name" value="THAP"/>
    <property type="match status" value="1"/>
</dbReference>
<dbReference type="EMBL" id="VUJU01010403">
    <property type="protein sequence ID" value="KAF0714464.1"/>
    <property type="molecule type" value="Genomic_DNA"/>
</dbReference>